<gene>
    <name evidence="1" type="ORF">CO003_00030</name>
</gene>
<evidence type="ECO:0000313" key="1">
    <source>
        <dbReference type="EMBL" id="PIW74926.1"/>
    </source>
</evidence>
<comment type="caution">
    <text evidence="1">The sequence shown here is derived from an EMBL/GenBank/DDBJ whole genome shotgun (WGS) entry which is preliminary data.</text>
</comment>
<reference evidence="2" key="1">
    <citation type="submission" date="2017-09" db="EMBL/GenBank/DDBJ databases">
        <title>Depth-based differentiation of microbial function through sediment-hosted aquifers and enrichment of novel symbionts in the deep terrestrial subsurface.</title>
        <authorList>
            <person name="Probst A.J."/>
            <person name="Ladd B."/>
            <person name="Jarett J.K."/>
            <person name="Geller-Mcgrath D.E."/>
            <person name="Sieber C.M.K."/>
            <person name="Emerson J.B."/>
            <person name="Anantharaman K."/>
            <person name="Thomas B.C."/>
            <person name="Malmstrom R."/>
            <person name="Stieglmeier M."/>
            <person name="Klingl A."/>
            <person name="Woyke T."/>
            <person name="Ryan C.M."/>
            <person name="Banfield J.F."/>
        </authorList>
    </citation>
    <scope>NUCLEOTIDE SEQUENCE [LARGE SCALE GENOMIC DNA]</scope>
</reference>
<dbReference type="AlphaFoldDB" id="A0A2M7IEH5"/>
<protein>
    <submittedName>
        <fullName evidence="1">Uncharacterized protein</fullName>
    </submittedName>
</protein>
<name>A0A2M7IEH5_9BACT</name>
<sequence length="66" mass="7350">MTEIIYLTISVVKVQSVSVFDPTKRPLESGLLSIRYSPVGEGGTKQNHHSHQPLPILFGLFVIFII</sequence>
<accession>A0A2M7IEH5</accession>
<evidence type="ECO:0000313" key="2">
    <source>
        <dbReference type="Proteomes" id="UP000231673"/>
    </source>
</evidence>
<dbReference type="EMBL" id="PFGW01000002">
    <property type="protein sequence ID" value="PIW74926.1"/>
    <property type="molecule type" value="Genomic_DNA"/>
</dbReference>
<proteinExistence type="predicted"/>
<organism evidence="1 2">
    <name type="scientific">Candidatus Portnoybacteria bacterium CG_4_8_14_3_um_filter_44_15</name>
    <dbReference type="NCBI Taxonomy" id="1974803"/>
    <lineage>
        <taxon>Bacteria</taxon>
        <taxon>Candidatus Portnoyibacteriota</taxon>
    </lineage>
</organism>
<dbReference type="Proteomes" id="UP000231673">
    <property type="component" value="Unassembled WGS sequence"/>
</dbReference>